<feature type="domain" description="DUF1707" evidence="2">
    <location>
        <begin position="7"/>
        <end position="59"/>
    </location>
</feature>
<keyword evidence="1" id="KW-0812">Transmembrane</keyword>
<accession>A0ABW1D5E4</accession>
<keyword evidence="4" id="KW-1185">Reference proteome</keyword>
<organism evidence="3 4">
    <name type="scientific">Nonomuraea insulae</name>
    <dbReference type="NCBI Taxonomy" id="1616787"/>
    <lineage>
        <taxon>Bacteria</taxon>
        <taxon>Bacillati</taxon>
        <taxon>Actinomycetota</taxon>
        <taxon>Actinomycetes</taxon>
        <taxon>Streptosporangiales</taxon>
        <taxon>Streptosporangiaceae</taxon>
        <taxon>Nonomuraea</taxon>
    </lineage>
</organism>
<evidence type="ECO:0000259" key="2">
    <source>
        <dbReference type="Pfam" id="PF08044"/>
    </source>
</evidence>
<keyword evidence="1" id="KW-0472">Membrane</keyword>
<dbReference type="Proteomes" id="UP001596058">
    <property type="component" value="Unassembled WGS sequence"/>
</dbReference>
<feature type="transmembrane region" description="Helical" evidence="1">
    <location>
        <begin position="117"/>
        <end position="138"/>
    </location>
</feature>
<dbReference type="PANTHER" id="PTHR40763">
    <property type="entry name" value="MEMBRANE PROTEIN-RELATED"/>
    <property type="match status" value="1"/>
</dbReference>
<gene>
    <name evidence="3" type="ORF">ACFPZ3_51470</name>
</gene>
<evidence type="ECO:0000313" key="3">
    <source>
        <dbReference type="EMBL" id="MFC5832326.1"/>
    </source>
</evidence>
<keyword evidence="1" id="KW-1133">Transmembrane helix</keyword>
<evidence type="ECO:0000256" key="1">
    <source>
        <dbReference type="SAM" id="Phobius"/>
    </source>
</evidence>
<dbReference type="InterPro" id="IPR012551">
    <property type="entry name" value="DUF1707_SHOCT-like"/>
</dbReference>
<comment type="caution">
    <text evidence="3">The sequence shown here is derived from an EMBL/GenBank/DDBJ whole genome shotgun (WGS) entry which is preliminary data.</text>
</comment>
<proteinExistence type="predicted"/>
<reference evidence="4" key="1">
    <citation type="journal article" date="2019" name="Int. J. Syst. Evol. Microbiol.">
        <title>The Global Catalogue of Microorganisms (GCM) 10K type strain sequencing project: providing services to taxonomists for standard genome sequencing and annotation.</title>
        <authorList>
            <consortium name="The Broad Institute Genomics Platform"/>
            <consortium name="The Broad Institute Genome Sequencing Center for Infectious Disease"/>
            <person name="Wu L."/>
            <person name="Ma J."/>
        </authorList>
    </citation>
    <scope>NUCLEOTIDE SEQUENCE [LARGE SCALE GENOMIC DNA]</scope>
    <source>
        <strain evidence="4">CCUG 53903</strain>
    </source>
</reference>
<sequence length="146" mass="16354">MANSPEMRASDADRDRVAAILREHTAQGRITMEEFNERLESLYESRTYGELAKLTVDLPDVDLRHLPVKAEAPRASQKPAQQGMHSGMKAAWSAWAVASGINWVIWLIVSITSGDLIYPWPLWVMGPWGVILLMSTIFGNNPPKRP</sequence>
<dbReference type="Pfam" id="PF08044">
    <property type="entry name" value="DUF1707"/>
    <property type="match status" value="1"/>
</dbReference>
<dbReference type="EMBL" id="JBHSPA010000078">
    <property type="protein sequence ID" value="MFC5832326.1"/>
    <property type="molecule type" value="Genomic_DNA"/>
</dbReference>
<name>A0ABW1D5E4_9ACTN</name>
<evidence type="ECO:0000313" key="4">
    <source>
        <dbReference type="Proteomes" id="UP001596058"/>
    </source>
</evidence>
<dbReference type="PANTHER" id="PTHR40763:SF4">
    <property type="entry name" value="DUF1707 DOMAIN-CONTAINING PROTEIN"/>
    <property type="match status" value="1"/>
</dbReference>
<dbReference type="RefSeq" id="WP_379521768.1">
    <property type="nucleotide sequence ID" value="NZ_JBHSPA010000078.1"/>
</dbReference>
<protein>
    <submittedName>
        <fullName evidence="3">DUF1707 domain-containing protein</fullName>
    </submittedName>
</protein>
<feature type="transmembrane region" description="Helical" evidence="1">
    <location>
        <begin position="90"/>
        <end position="111"/>
    </location>
</feature>